<evidence type="ECO:0000313" key="2">
    <source>
        <dbReference type="Proteomes" id="UP001064048"/>
    </source>
</evidence>
<comment type="caution">
    <text evidence="1">The sequence shown here is derived from an EMBL/GenBank/DDBJ whole genome shotgun (WGS) entry which is preliminary data.</text>
</comment>
<keyword evidence="2" id="KW-1185">Reference proteome</keyword>
<proteinExistence type="predicted"/>
<name>A0ACC0KXG6_CHOFU</name>
<evidence type="ECO:0000313" key="1">
    <source>
        <dbReference type="EMBL" id="KAI8441244.1"/>
    </source>
</evidence>
<sequence>MRFPLERLPSEAQFAGAGQRLEAVGAPGPASSSSPFNSGRTGASVPGSRAGVGGNGASNFTGCLTLHAETQQCKHCCFTAGLASKMVVAIRADLAQEHRKMTCCLIYILFHITKAIIAFLWKCMECPIATMAGRFIIFSVKAIASCCNGCTEMAILACPCLECAIRSTCSVISFVFEAIFEVVFSCFYRWRDCIVDICPFLSWVEDDYDNDNKSCDSQNCDNPSEKSVKRRVLFALPSKKRGTSKRE</sequence>
<dbReference type="Proteomes" id="UP001064048">
    <property type="component" value="Chromosome 27"/>
</dbReference>
<accession>A0ACC0KXG6</accession>
<dbReference type="EMBL" id="CM046127">
    <property type="protein sequence ID" value="KAI8441244.1"/>
    <property type="molecule type" value="Genomic_DNA"/>
</dbReference>
<organism evidence="1 2">
    <name type="scientific">Choristoneura fumiferana</name>
    <name type="common">Spruce budworm moth</name>
    <name type="synonym">Archips fumiferana</name>
    <dbReference type="NCBI Taxonomy" id="7141"/>
    <lineage>
        <taxon>Eukaryota</taxon>
        <taxon>Metazoa</taxon>
        <taxon>Ecdysozoa</taxon>
        <taxon>Arthropoda</taxon>
        <taxon>Hexapoda</taxon>
        <taxon>Insecta</taxon>
        <taxon>Pterygota</taxon>
        <taxon>Neoptera</taxon>
        <taxon>Endopterygota</taxon>
        <taxon>Lepidoptera</taxon>
        <taxon>Glossata</taxon>
        <taxon>Ditrysia</taxon>
        <taxon>Tortricoidea</taxon>
        <taxon>Tortricidae</taxon>
        <taxon>Tortricinae</taxon>
        <taxon>Choristoneura</taxon>
    </lineage>
</organism>
<protein>
    <submittedName>
        <fullName evidence="1">Uncharacterized protein</fullName>
    </submittedName>
</protein>
<reference evidence="1 2" key="1">
    <citation type="journal article" date="2022" name="Genome Biol. Evol.">
        <title>The Spruce Budworm Genome: Reconstructing the Evolutionary History of Antifreeze Proteins.</title>
        <authorList>
            <person name="Beliveau C."/>
            <person name="Gagne P."/>
            <person name="Picq S."/>
            <person name="Vernygora O."/>
            <person name="Keeling C.I."/>
            <person name="Pinkney K."/>
            <person name="Doucet D."/>
            <person name="Wen F."/>
            <person name="Johnston J.S."/>
            <person name="Maaroufi H."/>
            <person name="Boyle B."/>
            <person name="Laroche J."/>
            <person name="Dewar K."/>
            <person name="Juretic N."/>
            <person name="Blackburn G."/>
            <person name="Nisole A."/>
            <person name="Brunet B."/>
            <person name="Brandao M."/>
            <person name="Lumley L."/>
            <person name="Duan J."/>
            <person name="Quan G."/>
            <person name="Lucarotti C.J."/>
            <person name="Roe A.D."/>
            <person name="Sperling F.A.H."/>
            <person name="Levesque R.C."/>
            <person name="Cusson M."/>
        </authorList>
    </citation>
    <scope>NUCLEOTIDE SEQUENCE [LARGE SCALE GENOMIC DNA]</scope>
    <source>
        <strain evidence="1">Glfc:IPQL:Cfum</strain>
    </source>
</reference>
<gene>
    <name evidence="1" type="ORF">MSG28_014888</name>
</gene>